<dbReference type="Proteomes" id="UP000241769">
    <property type="component" value="Unassembled WGS sequence"/>
</dbReference>
<dbReference type="EMBL" id="MDYQ01000249">
    <property type="protein sequence ID" value="PRP77958.1"/>
    <property type="molecule type" value="Genomic_DNA"/>
</dbReference>
<keyword evidence="2" id="KW-0732">Signal</keyword>
<feature type="signal peptide" evidence="2">
    <location>
        <begin position="1"/>
        <end position="21"/>
    </location>
</feature>
<organism evidence="3 4">
    <name type="scientific">Planoprotostelium fungivorum</name>
    <dbReference type="NCBI Taxonomy" id="1890364"/>
    <lineage>
        <taxon>Eukaryota</taxon>
        <taxon>Amoebozoa</taxon>
        <taxon>Evosea</taxon>
        <taxon>Variosea</taxon>
        <taxon>Cavosteliida</taxon>
        <taxon>Cavosteliaceae</taxon>
        <taxon>Planoprotostelium</taxon>
    </lineage>
</organism>
<evidence type="ECO:0000313" key="4">
    <source>
        <dbReference type="Proteomes" id="UP000241769"/>
    </source>
</evidence>
<dbReference type="InParanoid" id="A0A2P6N1W3"/>
<keyword evidence="1" id="KW-0812">Transmembrane</keyword>
<name>A0A2P6N1W3_9EUKA</name>
<evidence type="ECO:0000256" key="2">
    <source>
        <dbReference type="SAM" id="SignalP"/>
    </source>
</evidence>
<feature type="transmembrane region" description="Helical" evidence="1">
    <location>
        <begin position="788"/>
        <end position="808"/>
    </location>
</feature>
<keyword evidence="1" id="KW-0472">Membrane</keyword>
<sequence>MRNKVILFALFLLAASLLSNAEDICTYNNDCSGALSEAECWNCTSGVIPQNNTTVLFQDVQQYIYFTLNNSRIFVRNCLNFTLHPGYPNASLFIEDSNVTLLGSVSLEELSVSSRSQLFVMDTIQITSNTFRDGATLYLSFYSAFSSPVTRFNGSIILDGPLSWTGDLFFSGTILFFYGKESTIDGPGQWYLQDVQIHGGSYQWYSAPHFCIAVVLSNVTQELGTFLRFRRANITGSSLAISECLDCFFLDCTISGEGLYSIGHGTAVPFEGSTITLGGHVDFPSGIFLLNSTVFSLNGSMVTGRVLDTLYTTLRGHAYWNFSDYSIYDTFFPDEQTLYNATSYGSIHLTASRGGQLHLFGQWISMEFDYRGQINVDEYEYTSGLGILMLSQDTEYTIRKIKFRLWNLSEEKKRRVIDGGRIKGLPQYEISPNCLDYANETVVFTHDTTGLYAQYVSVPFFRRGYVIDGRLHLSREDNLPYECSKNNIHLSIIDGDQKRSLTQMTDGTYVTTSLPDEDGCTRKSVTVSFIDADGHQQLSAVAQILPGLVVTDRRSLWQNFNDTSSFISIVTGEGGRVNMSLEWSKESVEKVGSVCGYAPVALRFRSPIAGLYDDVECGLERQSVLLPANASINHTNPCGTYQVPYVSIVYEKDGERVPSEYNRAGLYVTSLMTDKSIATPAVTLRESYEGTYQLDYHPVNCSCGRFALFCTIFSSNGSLIYNSTVDLPPTISLASGEFTLYTTGACLTKEYYYHTVEAAVFSRTVMTQLDTRPKDRNPSSNNPLPLEWIIPVSVVGGLFVIIAAFLLVRWLRKRRTHNYLEIQ</sequence>
<keyword evidence="1" id="KW-1133">Transmembrane helix</keyword>
<keyword evidence="4" id="KW-1185">Reference proteome</keyword>
<reference evidence="3 4" key="1">
    <citation type="journal article" date="2018" name="Genome Biol. Evol.">
        <title>Multiple Roots of Fruiting Body Formation in Amoebozoa.</title>
        <authorList>
            <person name="Hillmann F."/>
            <person name="Forbes G."/>
            <person name="Novohradska S."/>
            <person name="Ferling I."/>
            <person name="Riege K."/>
            <person name="Groth M."/>
            <person name="Westermann M."/>
            <person name="Marz M."/>
            <person name="Spaller T."/>
            <person name="Winckler T."/>
            <person name="Schaap P."/>
            <person name="Glockner G."/>
        </authorList>
    </citation>
    <scope>NUCLEOTIDE SEQUENCE [LARGE SCALE GENOMIC DNA]</scope>
    <source>
        <strain evidence="3 4">Jena</strain>
    </source>
</reference>
<dbReference type="AlphaFoldDB" id="A0A2P6N1W3"/>
<comment type="caution">
    <text evidence="3">The sequence shown here is derived from an EMBL/GenBank/DDBJ whole genome shotgun (WGS) entry which is preliminary data.</text>
</comment>
<feature type="chain" id="PRO_5015105437" evidence="2">
    <location>
        <begin position="22"/>
        <end position="823"/>
    </location>
</feature>
<accession>A0A2P6N1W3</accession>
<gene>
    <name evidence="3" type="ORF">PROFUN_14062</name>
</gene>
<protein>
    <submittedName>
        <fullName evidence="3">Uncharacterized protein</fullName>
    </submittedName>
</protein>
<evidence type="ECO:0000313" key="3">
    <source>
        <dbReference type="EMBL" id="PRP77958.1"/>
    </source>
</evidence>
<proteinExistence type="predicted"/>
<evidence type="ECO:0000256" key="1">
    <source>
        <dbReference type="SAM" id="Phobius"/>
    </source>
</evidence>